<dbReference type="AlphaFoldDB" id="A0A447I971"/>
<keyword evidence="1" id="KW-0472">Membrane</keyword>
<evidence type="ECO:0000313" key="2">
    <source>
        <dbReference type="EMBL" id="VDS03974.1"/>
    </source>
</evidence>
<sequence length="55" mass="5830">MANIDFRDIGTDIDAMRRRARHAGHVRRAQAMLVAAGLATCGVVAVAAVLLTNVI</sequence>
<evidence type="ECO:0000256" key="1">
    <source>
        <dbReference type="SAM" id="Phobius"/>
    </source>
</evidence>
<evidence type="ECO:0000313" key="3">
    <source>
        <dbReference type="Proteomes" id="UP000268844"/>
    </source>
</evidence>
<dbReference type="EMBL" id="UZWD01000017">
    <property type="protein sequence ID" value="VDS03974.1"/>
    <property type="molecule type" value="Genomic_DNA"/>
</dbReference>
<gene>
    <name evidence="2" type="ORF">DEVEQU_01103</name>
</gene>
<dbReference type="Proteomes" id="UP000268844">
    <property type="component" value="Unassembled WGS sequence"/>
</dbReference>
<protein>
    <submittedName>
        <fullName evidence="2">Uncharacterized protein</fullName>
    </submittedName>
</protein>
<dbReference type="RefSeq" id="WP_164550264.1">
    <property type="nucleotide sequence ID" value="NZ_JBHTMH010000001.1"/>
</dbReference>
<reference evidence="2 3" key="1">
    <citation type="submission" date="2018-12" db="EMBL/GenBank/DDBJ databases">
        <authorList>
            <person name="Criscuolo A."/>
        </authorList>
    </citation>
    <scope>NUCLEOTIDE SEQUENCE [LARGE SCALE GENOMIC DNA]</scope>
    <source>
        <strain evidence="2">ACIP1116281</strain>
    </source>
</reference>
<name>A0A447I971_9HYPH</name>
<keyword evidence="1" id="KW-1133">Transmembrane helix</keyword>
<accession>A0A447I971</accession>
<keyword evidence="1" id="KW-0812">Transmembrane</keyword>
<organism evidence="2 3">
    <name type="scientific">Devosia equisanguinis</name>
    <dbReference type="NCBI Taxonomy" id="2490941"/>
    <lineage>
        <taxon>Bacteria</taxon>
        <taxon>Pseudomonadati</taxon>
        <taxon>Pseudomonadota</taxon>
        <taxon>Alphaproteobacteria</taxon>
        <taxon>Hyphomicrobiales</taxon>
        <taxon>Devosiaceae</taxon>
        <taxon>Devosia</taxon>
    </lineage>
</organism>
<feature type="transmembrane region" description="Helical" evidence="1">
    <location>
        <begin position="31"/>
        <end position="51"/>
    </location>
</feature>
<proteinExistence type="predicted"/>
<keyword evidence="3" id="KW-1185">Reference proteome</keyword>